<reference evidence="2 3" key="1">
    <citation type="journal article" date="2008" name="Nat. Biotechnol.">
        <title>Genome sequencing and analysis of the biomass-degrading fungus Trichoderma reesei (syn. Hypocrea jecorina).</title>
        <authorList>
            <person name="Martinez D."/>
            <person name="Berka R.M."/>
            <person name="Henrissat B."/>
            <person name="Saloheimo M."/>
            <person name="Arvas M."/>
            <person name="Baker S.E."/>
            <person name="Chapman J."/>
            <person name="Chertkov O."/>
            <person name="Coutinho P.M."/>
            <person name="Cullen D."/>
            <person name="Danchin E.G."/>
            <person name="Grigoriev I.V."/>
            <person name="Harris P."/>
            <person name="Jackson M."/>
            <person name="Kubicek C.P."/>
            <person name="Han C.S."/>
            <person name="Ho I."/>
            <person name="Larrondo L.F."/>
            <person name="de Leon A.L."/>
            <person name="Magnuson J.K."/>
            <person name="Merino S."/>
            <person name="Misra M."/>
            <person name="Nelson B."/>
            <person name="Putnam N."/>
            <person name="Robbertse B."/>
            <person name="Salamov A.A."/>
            <person name="Schmoll M."/>
            <person name="Terry A."/>
            <person name="Thayer N."/>
            <person name="Westerholm-Parvinen A."/>
            <person name="Schoch C.L."/>
            <person name="Yao J."/>
            <person name="Barabote R."/>
            <person name="Nelson M.A."/>
            <person name="Detter C."/>
            <person name="Bruce D."/>
            <person name="Kuske C.R."/>
            <person name="Xie G."/>
            <person name="Richardson P."/>
            <person name="Rokhsar D.S."/>
            <person name="Lucas S.M."/>
            <person name="Rubin E.M."/>
            <person name="Dunn-Coleman N."/>
            <person name="Ward M."/>
            <person name="Brettin T.S."/>
        </authorList>
    </citation>
    <scope>NUCLEOTIDE SEQUENCE [LARGE SCALE GENOMIC DNA]</scope>
    <source>
        <strain evidence="2 3">QM6a</strain>
    </source>
</reference>
<dbReference type="HOGENOM" id="CLU_2498162_0_0_1"/>
<dbReference type="Proteomes" id="UP000008984">
    <property type="component" value="Unassembled WGS sequence"/>
</dbReference>
<keyword evidence="1" id="KW-1133">Transmembrane helix</keyword>
<feature type="transmembrane region" description="Helical" evidence="1">
    <location>
        <begin position="20"/>
        <end position="42"/>
    </location>
</feature>
<sequence>MAKCRNWPYLITSVIDFIRLKAAVTIIFFSIIKFYITINIFINKLLTITLVNKRANIKLIILLFTFRLNKIKKINICFLLKALKSF</sequence>
<name>G0RC48_HYPJQ</name>
<keyword evidence="1" id="KW-0472">Membrane</keyword>
<dbReference type="KEGG" id="tre:TRIREDRAFT_104343"/>
<evidence type="ECO:0000256" key="1">
    <source>
        <dbReference type="SAM" id="Phobius"/>
    </source>
</evidence>
<evidence type="ECO:0000313" key="2">
    <source>
        <dbReference type="EMBL" id="EGR51164.1"/>
    </source>
</evidence>
<dbReference type="AlphaFoldDB" id="G0RC48"/>
<keyword evidence="3" id="KW-1185">Reference proteome</keyword>
<proteinExistence type="predicted"/>
<dbReference type="GeneID" id="18480820"/>
<dbReference type="EMBL" id="GL985058">
    <property type="protein sequence ID" value="EGR51164.1"/>
    <property type="molecule type" value="Genomic_DNA"/>
</dbReference>
<keyword evidence="1" id="KW-0812">Transmembrane</keyword>
<accession>G0RC48</accession>
<organism evidence="3">
    <name type="scientific">Hypocrea jecorina (strain QM6a)</name>
    <name type="common">Trichoderma reesei</name>
    <dbReference type="NCBI Taxonomy" id="431241"/>
    <lineage>
        <taxon>Eukaryota</taxon>
        <taxon>Fungi</taxon>
        <taxon>Dikarya</taxon>
        <taxon>Ascomycota</taxon>
        <taxon>Pezizomycotina</taxon>
        <taxon>Sordariomycetes</taxon>
        <taxon>Hypocreomycetidae</taxon>
        <taxon>Hypocreales</taxon>
        <taxon>Hypocreaceae</taxon>
        <taxon>Trichoderma</taxon>
    </lineage>
</organism>
<dbReference type="RefSeq" id="XP_006962704.1">
    <property type="nucleotide sequence ID" value="XM_006962642.1"/>
</dbReference>
<protein>
    <submittedName>
        <fullName evidence="2">Predicted protein</fullName>
    </submittedName>
</protein>
<gene>
    <name evidence="2" type="ORF">TRIREDRAFT_104343</name>
</gene>
<evidence type="ECO:0000313" key="3">
    <source>
        <dbReference type="Proteomes" id="UP000008984"/>
    </source>
</evidence>
<dbReference type="VEuPathDB" id="FungiDB:TRIREDRAFT_104343"/>